<accession>A0AAP0K1J5</accession>
<reference evidence="7 8" key="1">
    <citation type="submission" date="2024-01" db="EMBL/GenBank/DDBJ databases">
        <title>Genome assemblies of Stephania.</title>
        <authorList>
            <person name="Yang L."/>
        </authorList>
    </citation>
    <scope>NUCLEOTIDE SEQUENCE [LARGE SCALE GENOMIC DNA]</scope>
    <source>
        <strain evidence="7">YNDBR</strain>
        <tissue evidence="7">Leaf</tissue>
    </source>
</reference>
<dbReference type="PANTHER" id="PTHR46481">
    <property type="entry name" value="ZINC FINGER BED DOMAIN-CONTAINING PROTEIN 4"/>
    <property type="match status" value="1"/>
</dbReference>
<gene>
    <name evidence="7" type="ORF">Syun_012365</name>
</gene>
<evidence type="ECO:0000313" key="8">
    <source>
        <dbReference type="Proteomes" id="UP001420932"/>
    </source>
</evidence>
<evidence type="ECO:0000256" key="2">
    <source>
        <dbReference type="ARBA" id="ARBA00022723"/>
    </source>
</evidence>
<evidence type="ECO:0000256" key="6">
    <source>
        <dbReference type="SAM" id="MobiDB-lite"/>
    </source>
</evidence>
<keyword evidence="2" id="KW-0479">Metal-binding</keyword>
<evidence type="ECO:0000256" key="4">
    <source>
        <dbReference type="ARBA" id="ARBA00022833"/>
    </source>
</evidence>
<evidence type="ECO:0000256" key="1">
    <source>
        <dbReference type="ARBA" id="ARBA00004123"/>
    </source>
</evidence>
<dbReference type="GO" id="GO:0005634">
    <property type="term" value="C:nucleus"/>
    <property type="evidence" value="ECO:0007669"/>
    <property type="project" value="UniProtKB-SubCell"/>
</dbReference>
<comment type="subcellular location">
    <subcellularLocation>
        <location evidence="1">Nucleus</location>
    </subcellularLocation>
</comment>
<dbReference type="EMBL" id="JBBNAF010000005">
    <property type="protein sequence ID" value="KAK9142965.1"/>
    <property type="molecule type" value="Genomic_DNA"/>
</dbReference>
<protein>
    <submittedName>
        <fullName evidence="7">Uncharacterized protein</fullName>
    </submittedName>
</protein>
<comment type="caution">
    <text evidence="7">The sequence shown here is derived from an EMBL/GenBank/DDBJ whole genome shotgun (WGS) entry which is preliminary data.</text>
</comment>
<sequence length="86" mass="10328">MCEIAQIMYRNYICLDVETRWNSTYLMLETSMKFQKIFEMMEYEDHDYLKVLLSEKENGALEPSEKEKKKKSHKEKKPTSPPSLED</sequence>
<keyword evidence="5" id="KW-0539">Nucleus</keyword>
<evidence type="ECO:0000313" key="7">
    <source>
        <dbReference type="EMBL" id="KAK9142965.1"/>
    </source>
</evidence>
<keyword evidence="4" id="KW-0862">Zinc</keyword>
<organism evidence="7 8">
    <name type="scientific">Stephania yunnanensis</name>
    <dbReference type="NCBI Taxonomy" id="152371"/>
    <lineage>
        <taxon>Eukaryota</taxon>
        <taxon>Viridiplantae</taxon>
        <taxon>Streptophyta</taxon>
        <taxon>Embryophyta</taxon>
        <taxon>Tracheophyta</taxon>
        <taxon>Spermatophyta</taxon>
        <taxon>Magnoliopsida</taxon>
        <taxon>Ranunculales</taxon>
        <taxon>Menispermaceae</taxon>
        <taxon>Menispermoideae</taxon>
        <taxon>Cissampelideae</taxon>
        <taxon>Stephania</taxon>
    </lineage>
</organism>
<evidence type="ECO:0000256" key="3">
    <source>
        <dbReference type="ARBA" id="ARBA00022771"/>
    </source>
</evidence>
<keyword evidence="3" id="KW-0863">Zinc-finger</keyword>
<dbReference type="PANTHER" id="PTHR46481:SF10">
    <property type="entry name" value="ZINC FINGER BED DOMAIN-CONTAINING PROTEIN 39"/>
    <property type="match status" value="1"/>
</dbReference>
<proteinExistence type="predicted"/>
<dbReference type="InterPro" id="IPR052035">
    <property type="entry name" value="ZnF_BED_domain_contain"/>
</dbReference>
<keyword evidence="8" id="KW-1185">Reference proteome</keyword>
<evidence type="ECO:0000256" key="5">
    <source>
        <dbReference type="ARBA" id="ARBA00023242"/>
    </source>
</evidence>
<feature type="region of interest" description="Disordered" evidence="6">
    <location>
        <begin position="59"/>
        <end position="86"/>
    </location>
</feature>
<name>A0AAP0K1J5_9MAGN</name>
<dbReference type="GO" id="GO:0008270">
    <property type="term" value="F:zinc ion binding"/>
    <property type="evidence" value="ECO:0007669"/>
    <property type="project" value="UniProtKB-KW"/>
</dbReference>
<dbReference type="AlphaFoldDB" id="A0AAP0K1J5"/>
<dbReference type="Proteomes" id="UP001420932">
    <property type="component" value="Unassembled WGS sequence"/>
</dbReference>